<dbReference type="SUPFAM" id="SSF56672">
    <property type="entry name" value="DNA/RNA polymerases"/>
    <property type="match status" value="1"/>
</dbReference>
<dbReference type="InterPro" id="IPR053134">
    <property type="entry name" value="RNA-dir_DNA_polymerase"/>
</dbReference>
<sequence>MARHGLLNFLEAYSGYNQILMEEEDQEKTTFITHQETYCYKVMPFELNNVGATYQKLLNQIPRAQNIEADGLAKLATTTKSITGEGNVVTFLHSSIDQIEDGVLSDDKKEAKKLRMQAARYNVINNDLYKTYGSPLAKCLGLNKMRCVLDEVHKGHCGAYTSN</sequence>
<dbReference type="Gene3D" id="3.10.10.10">
    <property type="entry name" value="HIV Type 1 Reverse Transcriptase, subunit A, domain 1"/>
    <property type="match status" value="1"/>
</dbReference>
<reference evidence="1" key="1">
    <citation type="journal article" date="2013" name="Genome Biol.">
        <title>Reference genomes and transcriptomes of Nicotiana sylvestris and Nicotiana tomentosiformis.</title>
        <authorList>
            <person name="Sierro N."/>
            <person name="Battey J.N."/>
            <person name="Ouadi S."/>
            <person name="Bovet L."/>
            <person name="Goepfert S."/>
            <person name="Bakaher N."/>
            <person name="Peitsch M.C."/>
            <person name="Ivanov N.V."/>
        </authorList>
    </citation>
    <scope>NUCLEOTIDE SEQUENCE [LARGE SCALE GENOMIC DNA]</scope>
</reference>
<evidence type="ECO:0000313" key="1">
    <source>
        <dbReference type="Proteomes" id="UP000189701"/>
    </source>
</evidence>
<organism evidence="1 2">
    <name type="scientific">Nicotiana sylvestris</name>
    <name type="common">Wood tobacco</name>
    <name type="synonym">South American tobacco</name>
    <dbReference type="NCBI Taxonomy" id="4096"/>
    <lineage>
        <taxon>Eukaryota</taxon>
        <taxon>Viridiplantae</taxon>
        <taxon>Streptophyta</taxon>
        <taxon>Embryophyta</taxon>
        <taxon>Tracheophyta</taxon>
        <taxon>Spermatophyta</taxon>
        <taxon>Magnoliopsida</taxon>
        <taxon>eudicotyledons</taxon>
        <taxon>Gunneridae</taxon>
        <taxon>Pentapetalae</taxon>
        <taxon>asterids</taxon>
        <taxon>lamiids</taxon>
        <taxon>Solanales</taxon>
        <taxon>Solanaceae</taxon>
        <taxon>Nicotianoideae</taxon>
        <taxon>Nicotianeae</taxon>
        <taxon>Nicotiana</taxon>
    </lineage>
</organism>
<dbReference type="PANTHER" id="PTHR24559">
    <property type="entry name" value="TRANSPOSON TY3-I GAG-POL POLYPROTEIN"/>
    <property type="match status" value="1"/>
</dbReference>
<dbReference type="InterPro" id="IPR043502">
    <property type="entry name" value="DNA/RNA_pol_sf"/>
</dbReference>
<reference evidence="2" key="2">
    <citation type="submission" date="2025-08" db="UniProtKB">
        <authorList>
            <consortium name="RefSeq"/>
        </authorList>
    </citation>
    <scope>IDENTIFICATION</scope>
    <source>
        <tissue evidence="2">Leaf</tissue>
    </source>
</reference>
<dbReference type="InterPro" id="IPR043128">
    <property type="entry name" value="Rev_trsase/Diguanyl_cyclase"/>
</dbReference>
<dbReference type="AlphaFoldDB" id="A0A1U7XY14"/>
<accession>A0A1U7XY14</accession>
<evidence type="ECO:0000313" key="2">
    <source>
        <dbReference type="RefSeq" id="XP_009795813.1"/>
    </source>
</evidence>
<proteinExistence type="predicted"/>
<dbReference type="RefSeq" id="XP_009795813.1">
    <property type="nucleotide sequence ID" value="XM_009797511.1"/>
</dbReference>
<dbReference type="eggNOG" id="KOG0017">
    <property type="taxonomic scope" value="Eukaryota"/>
</dbReference>
<dbReference type="Proteomes" id="UP000189701">
    <property type="component" value="Unplaced"/>
</dbReference>
<keyword evidence="1" id="KW-1185">Reference proteome</keyword>
<protein>
    <submittedName>
        <fullName evidence="2">Uncharacterized protein LOC104242458</fullName>
    </submittedName>
</protein>
<name>A0A1U7XY14_NICSY</name>
<dbReference type="PANTHER" id="PTHR24559:SF431">
    <property type="entry name" value="RNA-DIRECTED DNA POLYMERASE HOMOLOG"/>
    <property type="match status" value="1"/>
</dbReference>
<gene>
    <name evidence="2" type="primary">LOC104242458</name>
</gene>
<dbReference type="Gene3D" id="3.30.70.270">
    <property type="match status" value="1"/>
</dbReference>